<organism evidence="1 2">
    <name type="scientific">Gigaspora rosea</name>
    <dbReference type="NCBI Taxonomy" id="44941"/>
    <lineage>
        <taxon>Eukaryota</taxon>
        <taxon>Fungi</taxon>
        <taxon>Fungi incertae sedis</taxon>
        <taxon>Mucoromycota</taxon>
        <taxon>Glomeromycotina</taxon>
        <taxon>Glomeromycetes</taxon>
        <taxon>Diversisporales</taxon>
        <taxon>Gigasporaceae</taxon>
        <taxon>Gigaspora</taxon>
    </lineage>
</organism>
<keyword evidence="2" id="KW-1185">Reference proteome</keyword>
<protein>
    <submittedName>
        <fullName evidence="1">Uncharacterized protein</fullName>
    </submittedName>
</protein>
<comment type="caution">
    <text evidence="1">The sequence shown here is derived from an EMBL/GenBank/DDBJ whole genome shotgun (WGS) entry which is preliminary data.</text>
</comment>
<evidence type="ECO:0000313" key="2">
    <source>
        <dbReference type="Proteomes" id="UP000266673"/>
    </source>
</evidence>
<evidence type="ECO:0000313" key="1">
    <source>
        <dbReference type="EMBL" id="RIB05564.1"/>
    </source>
</evidence>
<sequence length="185" mass="21017">MKAEVKWQLKEKESDLSSQVLDVSGCVYKRGKAALPATCIPLLKYSQGNLEELPRRSISRLLSKMKNYRGAASQNVRHAIWQTFGSEKLLSLNSNTSAPEIVNWKKSSQVAACFRSLFEQTESGVYWIDMIARSAFFTAALPTMTPEHCVFMLAVCDIILNPKSKYVKCTEKLMKRRLKRYLVSI</sequence>
<name>A0A397U5R9_9GLOM</name>
<accession>A0A397U5R9</accession>
<dbReference type="AlphaFoldDB" id="A0A397U5R9"/>
<gene>
    <name evidence="1" type="ORF">C2G38_2219325</name>
</gene>
<proteinExistence type="predicted"/>
<dbReference type="Proteomes" id="UP000266673">
    <property type="component" value="Unassembled WGS sequence"/>
</dbReference>
<dbReference type="EMBL" id="QKWP01001960">
    <property type="protein sequence ID" value="RIB05564.1"/>
    <property type="molecule type" value="Genomic_DNA"/>
</dbReference>
<reference evidence="1 2" key="1">
    <citation type="submission" date="2018-06" db="EMBL/GenBank/DDBJ databases">
        <title>Comparative genomics reveals the genomic features of Rhizophagus irregularis, R. cerebriforme, R. diaphanum and Gigaspora rosea, and their symbiotic lifestyle signature.</title>
        <authorList>
            <person name="Morin E."/>
            <person name="San Clemente H."/>
            <person name="Chen E.C.H."/>
            <person name="De La Providencia I."/>
            <person name="Hainaut M."/>
            <person name="Kuo A."/>
            <person name="Kohler A."/>
            <person name="Murat C."/>
            <person name="Tang N."/>
            <person name="Roy S."/>
            <person name="Loubradou J."/>
            <person name="Henrissat B."/>
            <person name="Grigoriev I.V."/>
            <person name="Corradi N."/>
            <person name="Roux C."/>
            <person name="Martin F.M."/>
        </authorList>
    </citation>
    <scope>NUCLEOTIDE SEQUENCE [LARGE SCALE GENOMIC DNA]</scope>
    <source>
        <strain evidence="1 2">DAOM 194757</strain>
    </source>
</reference>